<evidence type="ECO:0000313" key="7">
    <source>
        <dbReference type="EMBL" id="GAA4868899.1"/>
    </source>
</evidence>
<comment type="caution">
    <text evidence="7">The sequence shown here is derived from an EMBL/GenBank/DDBJ whole genome shotgun (WGS) entry which is preliminary data.</text>
</comment>
<dbReference type="PANTHER" id="PTHR11814">
    <property type="entry name" value="SULFATE TRANSPORTER"/>
    <property type="match status" value="1"/>
</dbReference>
<dbReference type="Gene3D" id="3.30.750.24">
    <property type="entry name" value="STAS domain"/>
    <property type="match status" value="1"/>
</dbReference>
<evidence type="ECO:0000259" key="6">
    <source>
        <dbReference type="PROSITE" id="PS50801"/>
    </source>
</evidence>
<dbReference type="InterPro" id="IPR001902">
    <property type="entry name" value="SLC26A/SulP_fam"/>
</dbReference>
<feature type="transmembrane region" description="Helical" evidence="5">
    <location>
        <begin position="27"/>
        <end position="45"/>
    </location>
</feature>
<dbReference type="CDD" id="cd07042">
    <property type="entry name" value="STAS_SulP_like_sulfate_transporter"/>
    <property type="match status" value="1"/>
</dbReference>
<evidence type="ECO:0000313" key="8">
    <source>
        <dbReference type="Proteomes" id="UP001500457"/>
    </source>
</evidence>
<feature type="transmembrane region" description="Helical" evidence="5">
    <location>
        <begin position="395"/>
        <end position="420"/>
    </location>
</feature>
<protein>
    <submittedName>
        <fullName evidence="7">Sulfate permease</fullName>
    </submittedName>
</protein>
<feature type="transmembrane region" description="Helical" evidence="5">
    <location>
        <begin position="57"/>
        <end position="76"/>
    </location>
</feature>
<keyword evidence="3 5" id="KW-1133">Transmembrane helix</keyword>
<feature type="transmembrane region" description="Helical" evidence="5">
    <location>
        <begin position="366"/>
        <end position="383"/>
    </location>
</feature>
<dbReference type="RefSeq" id="WP_274231325.1">
    <property type="nucleotide sequence ID" value="NZ_BAABHQ010000003.1"/>
</dbReference>
<feature type="transmembrane region" description="Helical" evidence="5">
    <location>
        <begin position="339"/>
        <end position="359"/>
    </location>
</feature>
<accession>A0ABP9E8C0</accession>
<proteinExistence type="predicted"/>
<reference evidence="8" key="1">
    <citation type="journal article" date="2019" name="Int. J. Syst. Evol. Microbiol.">
        <title>The Global Catalogue of Microorganisms (GCM) 10K type strain sequencing project: providing services to taxonomists for standard genome sequencing and annotation.</title>
        <authorList>
            <consortium name="The Broad Institute Genomics Platform"/>
            <consortium name="The Broad Institute Genome Sequencing Center for Infectious Disease"/>
            <person name="Wu L."/>
            <person name="Ma J."/>
        </authorList>
    </citation>
    <scope>NUCLEOTIDE SEQUENCE [LARGE SCALE GENOMIC DNA]</scope>
    <source>
        <strain evidence="8">JCM 17983</strain>
    </source>
</reference>
<keyword evidence="4 5" id="KW-0472">Membrane</keyword>
<feature type="domain" description="STAS" evidence="6">
    <location>
        <begin position="451"/>
        <end position="565"/>
    </location>
</feature>
<dbReference type="Proteomes" id="UP001500457">
    <property type="component" value="Unassembled WGS sequence"/>
</dbReference>
<dbReference type="PROSITE" id="PS50801">
    <property type="entry name" value="STAS"/>
    <property type="match status" value="1"/>
</dbReference>
<dbReference type="Pfam" id="PF00916">
    <property type="entry name" value="Sulfate_transp"/>
    <property type="match status" value="1"/>
</dbReference>
<organism evidence="7 8">
    <name type="scientific">Actinomycetospora straminea</name>
    <dbReference type="NCBI Taxonomy" id="663607"/>
    <lineage>
        <taxon>Bacteria</taxon>
        <taxon>Bacillati</taxon>
        <taxon>Actinomycetota</taxon>
        <taxon>Actinomycetes</taxon>
        <taxon>Pseudonocardiales</taxon>
        <taxon>Pseudonocardiaceae</taxon>
        <taxon>Actinomycetospora</taxon>
    </lineage>
</organism>
<dbReference type="Pfam" id="PF01740">
    <property type="entry name" value="STAS"/>
    <property type="match status" value="1"/>
</dbReference>
<feature type="transmembrane region" description="Helical" evidence="5">
    <location>
        <begin position="190"/>
        <end position="209"/>
    </location>
</feature>
<evidence type="ECO:0000256" key="5">
    <source>
        <dbReference type="SAM" id="Phobius"/>
    </source>
</evidence>
<dbReference type="InterPro" id="IPR011547">
    <property type="entry name" value="SLC26A/SulP_dom"/>
</dbReference>
<keyword evidence="2 5" id="KW-0812">Transmembrane</keyword>
<name>A0ABP9E8C0_9PSEU</name>
<dbReference type="InterPro" id="IPR036513">
    <property type="entry name" value="STAS_dom_sf"/>
</dbReference>
<gene>
    <name evidence="7" type="primary">sulP</name>
    <name evidence="7" type="ORF">GCM10023203_17370</name>
</gene>
<keyword evidence="8" id="KW-1185">Reference proteome</keyword>
<dbReference type="SUPFAM" id="SSF52091">
    <property type="entry name" value="SpoIIaa-like"/>
    <property type="match status" value="1"/>
</dbReference>
<feature type="transmembrane region" description="Helical" evidence="5">
    <location>
        <begin position="88"/>
        <end position="105"/>
    </location>
</feature>
<feature type="transmembrane region" description="Helical" evidence="5">
    <location>
        <begin position="216"/>
        <end position="236"/>
    </location>
</feature>
<dbReference type="NCBIfam" id="TIGR00815">
    <property type="entry name" value="sulP"/>
    <property type="match status" value="1"/>
</dbReference>
<comment type="subcellular location">
    <subcellularLocation>
        <location evidence="1">Membrane</location>
        <topology evidence="1">Multi-pass membrane protein</topology>
    </subcellularLocation>
</comment>
<evidence type="ECO:0000256" key="1">
    <source>
        <dbReference type="ARBA" id="ARBA00004141"/>
    </source>
</evidence>
<evidence type="ECO:0000256" key="3">
    <source>
        <dbReference type="ARBA" id="ARBA00022989"/>
    </source>
</evidence>
<dbReference type="EMBL" id="BAABHQ010000003">
    <property type="protein sequence ID" value="GAA4868899.1"/>
    <property type="molecule type" value="Genomic_DNA"/>
</dbReference>
<feature type="transmembrane region" description="Helical" evidence="5">
    <location>
        <begin position="263"/>
        <end position="290"/>
    </location>
</feature>
<evidence type="ECO:0000256" key="4">
    <source>
        <dbReference type="ARBA" id="ARBA00023136"/>
    </source>
</evidence>
<feature type="transmembrane region" description="Helical" evidence="5">
    <location>
        <begin position="302"/>
        <end position="319"/>
    </location>
</feature>
<dbReference type="InterPro" id="IPR002645">
    <property type="entry name" value="STAS_dom"/>
</dbReference>
<feature type="transmembrane region" description="Helical" evidence="5">
    <location>
        <begin position="112"/>
        <end position="136"/>
    </location>
</feature>
<evidence type="ECO:0000256" key="2">
    <source>
        <dbReference type="ARBA" id="ARBA00022692"/>
    </source>
</evidence>
<sequence length="580" mass="59867">MSERGQAGSSRIVSRIPGLTMLRTYEAAWLSKDVVAGLVLTALLVPQGMAYAQLAGLPAITGLYTSILSLLAYAVFGPSRVLVLGPDSSLGPMIAATILPLVVAGGDAQRAVALASALALLTGAIMAIAGLGRLGFVADLISKPTMIGYMNGLALTILVGQLPKLCGFSVDAGGIGGEVVGFVGGVLDGALVPAALGVGGAGLVLILVLHRAMPRAPAVLVVVVLSIAASVGFGLGERGVELIGVLPQGFPPLTLPQVSVSDLLALAGGAAGIAVVSLADTIATASAFAARAGRTVDGNREMVGVGVANIAAGFFQGFPVSTSGSRTAVAQQAGARTQVTGLVGALAITLILLVGPALLRNLPQPTLAAVVIAASISLADLPATVRLFRVRRTEFALSMTAFFGVVVLGVLAGIAVAVGLSVMNVFRRAWWPYQAVLGRVPDLPGYHDVRFHPEAELLPGCVVVRFDAPLFFANARTFRDRLEQCAATAPVPRWIVVAAEPITDVDTTAADMLLELDLALNARHVHLIFAEMKDPVRRKIDRYGLTRTIDPTHLFPTVDAAIDAFRRETGAEWGPSPEPP</sequence>